<dbReference type="NCBIfam" id="NF046065">
    <property type="entry name" value="MtxRegRemB"/>
    <property type="match status" value="1"/>
</dbReference>
<evidence type="ECO:0000313" key="2">
    <source>
        <dbReference type="Proteomes" id="UP000070456"/>
    </source>
</evidence>
<organism evidence="1 2">
    <name type="scientific">Thermotalea metallivorans</name>
    <dbReference type="NCBI Taxonomy" id="520762"/>
    <lineage>
        <taxon>Bacteria</taxon>
        <taxon>Bacillati</taxon>
        <taxon>Bacillota</taxon>
        <taxon>Clostridia</taxon>
        <taxon>Peptostreptococcales</taxon>
        <taxon>Thermotaleaceae</taxon>
        <taxon>Thermotalea</taxon>
    </lineage>
</organism>
<sequence>MFLHLGGDVVIPIGDIVSIIDISTALKSKDSKEFFKNVEAEGFVHRISEEEPKTCVITEKREKKGKKPSKKTQMIIYYSPISSVTLQKRANFIDTLHL</sequence>
<evidence type="ECO:0000313" key="1">
    <source>
        <dbReference type="EMBL" id="KXG73838.1"/>
    </source>
</evidence>
<accession>A0A140KZW3</accession>
<comment type="caution">
    <text evidence="1">The sequence shown here is derived from an EMBL/GenBank/DDBJ whole genome shotgun (WGS) entry which is preliminary data.</text>
</comment>
<protein>
    <recommendedName>
        <fullName evidence="3">DUF370 domain-containing protein</fullName>
    </recommendedName>
</protein>
<dbReference type="STRING" id="520762.AN619_27580"/>
<proteinExistence type="predicted"/>
<gene>
    <name evidence="1" type="ORF">AN619_27580</name>
</gene>
<dbReference type="Proteomes" id="UP000070456">
    <property type="component" value="Unassembled WGS sequence"/>
</dbReference>
<dbReference type="AlphaFoldDB" id="A0A140KZW3"/>
<reference evidence="1 2" key="1">
    <citation type="submission" date="2015-12" db="EMBL/GenBank/DDBJ databases">
        <title>Draft genome sequence of the thermoanaerobe Thermotalea metallivorans, an isolate from the runoff channel of the Great Artesian Basin, Australia.</title>
        <authorList>
            <person name="Patel B.K."/>
        </authorList>
    </citation>
    <scope>NUCLEOTIDE SEQUENCE [LARGE SCALE GENOMIC DNA]</scope>
    <source>
        <strain evidence="1 2">B2-1</strain>
    </source>
</reference>
<keyword evidence="2" id="KW-1185">Reference proteome</keyword>
<dbReference type="OrthoDB" id="9811390at2"/>
<dbReference type="EMBL" id="LOEE01000072">
    <property type="protein sequence ID" value="KXG73838.1"/>
    <property type="molecule type" value="Genomic_DNA"/>
</dbReference>
<name>A0A140KZW3_9FIRM</name>
<evidence type="ECO:0008006" key="3">
    <source>
        <dbReference type="Google" id="ProtNLM"/>
    </source>
</evidence>
<dbReference type="RefSeq" id="WP_068557851.1">
    <property type="nucleotide sequence ID" value="NZ_LOEE01000072.1"/>
</dbReference>